<proteinExistence type="predicted"/>
<organism evidence="1">
    <name type="scientific">bioreactor metagenome</name>
    <dbReference type="NCBI Taxonomy" id="1076179"/>
    <lineage>
        <taxon>unclassified sequences</taxon>
        <taxon>metagenomes</taxon>
        <taxon>ecological metagenomes</taxon>
    </lineage>
</organism>
<name>A0A644ZL85_9ZZZZ</name>
<dbReference type="AlphaFoldDB" id="A0A644ZL85"/>
<dbReference type="EMBL" id="VSSQ01009445">
    <property type="protein sequence ID" value="MPM41649.1"/>
    <property type="molecule type" value="Genomic_DNA"/>
</dbReference>
<sequence>MVGTVVLFPVKRQSPVHNEHLPVIPDHDVGRFEVAMDDALAVGEGHAVADGDENFEQPVAGVAPLPLGVAGMKFAQNMRQRNPHHPLHGEVGSGIVEDAQPMHRNYIRMVDLGGNPRFTDETGHEIQPVAVGRAQNFDGDFPVEHRLVRGKNRTDAADADGRHIGHLTDRVVGSDAHQLLQLLDRYPIAFGIGQTGGDSGFVGIGRIGVGRVFVHIRQCLR</sequence>
<protein>
    <submittedName>
        <fullName evidence="1">Uncharacterized protein</fullName>
    </submittedName>
</protein>
<accession>A0A644ZL85</accession>
<gene>
    <name evidence="1" type="ORF">SDC9_88305</name>
</gene>
<reference evidence="1" key="1">
    <citation type="submission" date="2019-08" db="EMBL/GenBank/DDBJ databases">
        <authorList>
            <person name="Kucharzyk K."/>
            <person name="Murdoch R.W."/>
            <person name="Higgins S."/>
            <person name="Loffler F."/>
        </authorList>
    </citation>
    <scope>NUCLEOTIDE SEQUENCE</scope>
</reference>
<comment type="caution">
    <text evidence="1">The sequence shown here is derived from an EMBL/GenBank/DDBJ whole genome shotgun (WGS) entry which is preliminary data.</text>
</comment>
<evidence type="ECO:0000313" key="1">
    <source>
        <dbReference type="EMBL" id="MPM41649.1"/>
    </source>
</evidence>